<evidence type="ECO:0008006" key="3">
    <source>
        <dbReference type="Google" id="ProtNLM"/>
    </source>
</evidence>
<dbReference type="Proteomes" id="UP000799118">
    <property type="component" value="Unassembled WGS sequence"/>
</dbReference>
<dbReference type="OrthoDB" id="1668230at2759"/>
<protein>
    <recommendedName>
        <fullName evidence="3">ARM repeat-containing protein</fullName>
    </recommendedName>
</protein>
<accession>A0A6A4IKK1</accession>
<gene>
    <name evidence="1" type="ORF">BT96DRAFT_1078044</name>
</gene>
<organism evidence="1 2">
    <name type="scientific">Gymnopus androsaceus JB14</name>
    <dbReference type="NCBI Taxonomy" id="1447944"/>
    <lineage>
        <taxon>Eukaryota</taxon>
        <taxon>Fungi</taxon>
        <taxon>Dikarya</taxon>
        <taxon>Basidiomycota</taxon>
        <taxon>Agaricomycotina</taxon>
        <taxon>Agaricomycetes</taxon>
        <taxon>Agaricomycetidae</taxon>
        <taxon>Agaricales</taxon>
        <taxon>Marasmiineae</taxon>
        <taxon>Omphalotaceae</taxon>
        <taxon>Gymnopus</taxon>
    </lineage>
</organism>
<dbReference type="EMBL" id="ML769386">
    <property type="protein sequence ID" value="KAE9410093.1"/>
    <property type="molecule type" value="Genomic_DNA"/>
</dbReference>
<dbReference type="AlphaFoldDB" id="A0A6A4IKK1"/>
<evidence type="ECO:0000313" key="2">
    <source>
        <dbReference type="Proteomes" id="UP000799118"/>
    </source>
</evidence>
<proteinExistence type="predicted"/>
<dbReference type="InterPro" id="IPR011989">
    <property type="entry name" value="ARM-like"/>
</dbReference>
<sequence>MFRIKKRGGKTRAADGLDVEIVLITLGTIAHDSISSNIIWRTNTTMTLIELARSPISEISVLSIWCLNQICRSPEIAQELIKTSDIISVLRNRIAFGDMHSASMAVYCIGNLIQNDSIAEFLAAVDMVPLLVGHLRKATESQPNADHISAGLFSIARMSRSIKLAKVLTKVGCVELISHHLNKSTDPNILNWSTRAVGCLMRPNSSDMARALLDAGVARGLARVPLSFIQMIYKHSVP</sequence>
<keyword evidence="2" id="KW-1185">Reference proteome</keyword>
<evidence type="ECO:0000313" key="1">
    <source>
        <dbReference type="EMBL" id="KAE9410093.1"/>
    </source>
</evidence>
<dbReference type="SUPFAM" id="SSF48371">
    <property type="entry name" value="ARM repeat"/>
    <property type="match status" value="1"/>
</dbReference>
<dbReference type="InterPro" id="IPR016024">
    <property type="entry name" value="ARM-type_fold"/>
</dbReference>
<name>A0A6A4IKK1_9AGAR</name>
<reference evidence="1" key="1">
    <citation type="journal article" date="2019" name="Environ. Microbiol.">
        <title>Fungal ecological strategies reflected in gene transcription - a case study of two litter decomposers.</title>
        <authorList>
            <person name="Barbi F."/>
            <person name="Kohler A."/>
            <person name="Barry K."/>
            <person name="Baskaran P."/>
            <person name="Daum C."/>
            <person name="Fauchery L."/>
            <person name="Ihrmark K."/>
            <person name="Kuo A."/>
            <person name="LaButti K."/>
            <person name="Lipzen A."/>
            <person name="Morin E."/>
            <person name="Grigoriev I.V."/>
            <person name="Henrissat B."/>
            <person name="Lindahl B."/>
            <person name="Martin F."/>
        </authorList>
    </citation>
    <scope>NUCLEOTIDE SEQUENCE</scope>
    <source>
        <strain evidence="1">JB14</strain>
    </source>
</reference>
<dbReference type="Gene3D" id="1.25.10.10">
    <property type="entry name" value="Leucine-rich Repeat Variant"/>
    <property type="match status" value="1"/>
</dbReference>